<dbReference type="RefSeq" id="XP_037165657.1">
    <property type="nucleotide sequence ID" value="XM_037307475.1"/>
</dbReference>
<dbReference type="Proteomes" id="UP000578531">
    <property type="component" value="Unassembled WGS sequence"/>
</dbReference>
<evidence type="ECO:0000313" key="2">
    <source>
        <dbReference type="Proteomes" id="UP000578531"/>
    </source>
</evidence>
<dbReference type="AlphaFoldDB" id="A0A8H6FWX1"/>
<accession>A0A8H6FWX1</accession>
<gene>
    <name evidence="1" type="ORF">HO173_005560</name>
</gene>
<protein>
    <submittedName>
        <fullName evidence="1">Uncharacterized protein</fullName>
    </submittedName>
</protein>
<evidence type="ECO:0000313" key="1">
    <source>
        <dbReference type="EMBL" id="KAF6236307.1"/>
    </source>
</evidence>
<keyword evidence="2" id="KW-1185">Reference proteome</keyword>
<reference evidence="1 2" key="1">
    <citation type="journal article" date="2020" name="Genomics">
        <title>Complete, high-quality genomes from long-read metagenomic sequencing of two wolf lichen thalli reveals enigmatic genome architecture.</title>
        <authorList>
            <person name="McKenzie S.K."/>
            <person name="Walston R.F."/>
            <person name="Allen J.L."/>
        </authorList>
    </citation>
    <scope>NUCLEOTIDE SEQUENCE [LARGE SCALE GENOMIC DNA]</scope>
    <source>
        <strain evidence="1">WasteWater2</strain>
    </source>
</reference>
<name>A0A8H6FWX1_9LECA</name>
<comment type="caution">
    <text evidence="1">The sequence shown here is derived from an EMBL/GenBank/DDBJ whole genome shotgun (WGS) entry which is preliminary data.</text>
</comment>
<sequence>MRNVSNVVPAGAEFFSSRQHVESEIRWRRKLHRELAQAHSLPTERPQTRDSVRFRIKDCPVATVPSKPSARSILSFHLPRYCNGTETSMMMSSLDKPGCGGFVRTWTDSCDTQQLLTDGEV</sequence>
<organism evidence="1 2">
    <name type="scientific">Letharia columbiana</name>
    <dbReference type="NCBI Taxonomy" id="112416"/>
    <lineage>
        <taxon>Eukaryota</taxon>
        <taxon>Fungi</taxon>
        <taxon>Dikarya</taxon>
        <taxon>Ascomycota</taxon>
        <taxon>Pezizomycotina</taxon>
        <taxon>Lecanoromycetes</taxon>
        <taxon>OSLEUM clade</taxon>
        <taxon>Lecanoromycetidae</taxon>
        <taxon>Lecanorales</taxon>
        <taxon>Lecanorineae</taxon>
        <taxon>Parmeliaceae</taxon>
        <taxon>Letharia</taxon>
    </lineage>
</organism>
<dbReference type="EMBL" id="JACCJC010000020">
    <property type="protein sequence ID" value="KAF6236307.1"/>
    <property type="molecule type" value="Genomic_DNA"/>
</dbReference>
<proteinExistence type="predicted"/>
<dbReference type="GeneID" id="59287222"/>